<reference evidence="6" key="1">
    <citation type="journal article" date="2018" name="Genome Announc.">
        <title>Complete Genome Sequence of the Methanococcus maripaludis Type Strain JJ (DSM 2067), a Model for Selenoprotein Synthesis in Archaea.</title>
        <authorList>
            <person name="Poehlein A."/>
            <person name="Heym D."/>
            <person name="Quitzke V."/>
            <person name="Fersch J."/>
            <person name="Daniel R."/>
            <person name="Rother M."/>
        </authorList>
    </citation>
    <scope>NUCLEOTIDE SEQUENCE [LARGE SCALE GENOMIC DNA]</scope>
    <source>
        <strain evidence="6">DSM 2067</strain>
    </source>
</reference>
<feature type="transmembrane region" description="Helical" evidence="1">
    <location>
        <begin position="187"/>
        <end position="207"/>
    </location>
</feature>
<feature type="transmembrane region" description="Helical" evidence="1">
    <location>
        <begin position="20"/>
        <end position="42"/>
    </location>
</feature>
<feature type="transmembrane region" description="Helical" evidence="1">
    <location>
        <begin position="62"/>
        <end position="81"/>
    </location>
</feature>
<keyword evidence="1" id="KW-0812">Transmembrane</keyword>
<dbReference type="KEGG" id="mmad:MMJJ_04670"/>
<dbReference type="EMBL" id="JACHED010000002">
    <property type="protein sequence ID" value="MBB6497284.1"/>
    <property type="molecule type" value="Genomic_DNA"/>
</dbReference>
<name>A0A2L1C957_METMI</name>
<dbReference type="RefSeq" id="WP_104837505.1">
    <property type="nucleotide sequence ID" value="NZ_CP026606.1"/>
</dbReference>
<evidence type="ECO:0000313" key="5">
    <source>
        <dbReference type="EMBL" id="MBB6497284.1"/>
    </source>
</evidence>
<feature type="domain" description="Nucleoside transporter/FeoB GTPase Gate" evidence="2">
    <location>
        <begin position="21"/>
        <end position="119"/>
    </location>
</feature>
<sequence length="318" mass="35054">MNIFDFSILGNSLLSAALYTIKLSSVVLLTMFIMNCLINTGIMKKVSNFLYPFTKHLKMNQLSLYSILSCFFSPTVGYSILAEGYNDKKVNEKELIGSSLANSFPSIFSHTFTFFIPIAIPLLGMTGVIYILIRSGVAMVKTIIGLCYLALVSKNTVEYEPKNEEQKNIKKSMKKSFESTLRVSKRILPIMFVTMFIVIYFSNLGVFEVIKLIINPVTGYLNLDPSVGILILTDLINVQAAMVMGSGLLEKGVLSSKDVIIGLIFANVISLSTRYAKHSLPLHVSLFGPKLGTKIVMINASITFAIDILIIGAFLLLG</sequence>
<dbReference type="Proteomes" id="UP000239462">
    <property type="component" value="Chromosome"/>
</dbReference>
<dbReference type="Proteomes" id="UP000567099">
    <property type="component" value="Unassembled WGS sequence"/>
</dbReference>
<feature type="transmembrane region" description="Helical" evidence="1">
    <location>
        <begin position="259"/>
        <end position="276"/>
    </location>
</feature>
<feature type="transmembrane region" description="Helical" evidence="1">
    <location>
        <begin position="112"/>
        <end position="133"/>
    </location>
</feature>
<feature type="transmembrane region" description="Helical" evidence="1">
    <location>
        <begin position="227"/>
        <end position="247"/>
    </location>
</feature>
<evidence type="ECO:0000256" key="1">
    <source>
        <dbReference type="SAM" id="Phobius"/>
    </source>
</evidence>
<evidence type="ECO:0000259" key="2">
    <source>
        <dbReference type="Pfam" id="PF07670"/>
    </source>
</evidence>
<reference evidence="4 7" key="3">
    <citation type="submission" date="2020-07" db="EMBL/GenBank/DDBJ databases">
        <title>Genomic Encyclopedia of Type Strains, Phase IV (KMG-V): Genome sequencing to study the core and pangenomes of soil and plant-associated prokaryotes.</title>
        <authorList>
            <person name="Whitman W."/>
        </authorList>
    </citation>
    <scope>NUCLEOTIDE SEQUENCE [LARGE SCALE GENOMIC DNA]</scope>
    <source>
        <strain evidence="4 7">C13</strain>
        <strain evidence="5 8">D1</strain>
    </source>
</reference>
<dbReference type="GeneID" id="36101560"/>
<dbReference type="EMBL" id="CP026606">
    <property type="protein sequence ID" value="AVB75884.1"/>
    <property type="molecule type" value="Genomic_DNA"/>
</dbReference>
<evidence type="ECO:0000313" key="3">
    <source>
        <dbReference type="EMBL" id="AVB75884.1"/>
    </source>
</evidence>
<protein>
    <submittedName>
        <fullName evidence="3">Nucleoside recognition</fullName>
    </submittedName>
</protein>
<evidence type="ECO:0000313" key="4">
    <source>
        <dbReference type="EMBL" id="MBA2864359.1"/>
    </source>
</evidence>
<evidence type="ECO:0000313" key="6">
    <source>
        <dbReference type="Proteomes" id="UP000239462"/>
    </source>
</evidence>
<dbReference type="InterPro" id="IPR011642">
    <property type="entry name" value="Gate_dom"/>
</dbReference>
<dbReference type="PANTHER" id="PTHR38139:SF1">
    <property type="entry name" value="NUCLEOSIDE TRANSPORTER_FEOB GTPASE GATE DOMAIN-CONTAINING PROTEIN"/>
    <property type="match status" value="1"/>
</dbReference>
<dbReference type="Proteomes" id="UP000590564">
    <property type="component" value="Unassembled WGS sequence"/>
</dbReference>
<dbReference type="EMBL" id="JACDUO010000001">
    <property type="protein sequence ID" value="MBA2864359.1"/>
    <property type="molecule type" value="Genomic_DNA"/>
</dbReference>
<dbReference type="InterPro" id="IPR038880">
    <property type="entry name" value="MJ0871-like"/>
</dbReference>
<evidence type="ECO:0000313" key="8">
    <source>
        <dbReference type="Proteomes" id="UP000590564"/>
    </source>
</evidence>
<proteinExistence type="predicted"/>
<evidence type="ECO:0000313" key="7">
    <source>
        <dbReference type="Proteomes" id="UP000567099"/>
    </source>
</evidence>
<dbReference type="Pfam" id="PF07670">
    <property type="entry name" value="Gate"/>
    <property type="match status" value="1"/>
</dbReference>
<organism evidence="3 6">
    <name type="scientific">Methanococcus maripaludis</name>
    <name type="common">Methanococcus deltae</name>
    <dbReference type="NCBI Taxonomy" id="39152"/>
    <lineage>
        <taxon>Archaea</taxon>
        <taxon>Methanobacteriati</taxon>
        <taxon>Methanobacteriota</taxon>
        <taxon>Methanomada group</taxon>
        <taxon>Methanococci</taxon>
        <taxon>Methanococcales</taxon>
        <taxon>Methanococcaceae</taxon>
        <taxon>Methanococcus</taxon>
    </lineage>
</organism>
<reference evidence="3" key="2">
    <citation type="submission" date="2018-02" db="EMBL/GenBank/DDBJ databases">
        <title>Complete genome sequence of the Methanococcus maripaludis type strain JJ (DSM 2067), a model for selenoprotein synthesis in Archaea.</title>
        <authorList>
            <person name="Poehlein A."/>
            <person name="Heym D."/>
            <person name="Quitzke V."/>
            <person name="Fersch J."/>
            <person name="Daniel R."/>
            <person name="Rother M."/>
        </authorList>
    </citation>
    <scope>NUCLEOTIDE SEQUENCE [LARGE SCALE GENOMIC DNA]</scope>
    <source>
        <strain evidence="3">DSM 2067</strain>
    </source>
</reference>
<keyword evidence="1" id="KW-0472">Membrane</keyword>
<feature type="transmembrane region" description="Helical" evidence="1">
    <location>
        <begin position="296"/>
        <end position="317"/>
    </location>
</feature>
<keyword evidence="1" id="KW-1133">Transmembrane helix</keyword>
<accession>A0A2L1C957</accession>
<dbReference type="PANTHER" id="PTHR38139">
    <property type="entry name" value="GATE DOMAIN-CONTAINING PROTEIN"/>
    <property type="match status" value="1"/>
</dbReference>
<gene>
    <name evidence="4" type="ORF">HNP94_001359</name>
    <name evidence="5" type="ORF">HNP96_001325</name>
    <name evidence="3" type="ORF">MMJJ_04670</name>
</gene>
<dbReference type="AlphaFoldDB" id="A0A2L1C957"/>